<keyword evidence="1" id="KW-0812">Transmembrane</keyword>
<evidence type="ECO:0000256" key="1">
    <source>
        <dbReference type="SAM" id="Phobius"/>
    </source>
</evidence>
<name>A0AAE9J566_CAEBR</name>
<feature type="transmembrane region" description="Helical" evidence="1">
    <location>
        <begin position="9"/>
        <end position="32"/>
    </location>
</feature>
<dbReference type="Proteomes" id="UP000829354">
    <property type="component" value="Chromosome I"/>
</dbReference>
<evidence type="ECO:0000313" key="3">
    <source>
        <dbReference type="Proteomes" id="UP000829354"/>
    </source>
</evidence>
<accession>A0AAE9J566</accession>
<feature type="transmembrane region" description="Helical" evidence="1">
    <location>
        <begin position="57"/>
        <end position="84"/>
    </location>
</feature>
<reference evidence="2 3" key="1">
    <citation type="submission" date="2022-04" db="EMBL/GenBank/DDBJ databases">
        <title>Chromosome-level reference genomes for two strains of Caenorhabditis briggsae: an improved platform for comparative genomics.</title>
        <authorList>
            <person name="Stevens L."/>
            <person name="Andersen E."/>
        </authorList>
    </citation>
    <scope>NUCLEOTIDE SEQUENCE [LARGE SCALE GENOMIC DNA]</scope>
    <source>
        <strain evidence="2">VX34</strain>
        <tissue evidence="2">Whole-organism</tissue>
    </source>
</reference>
<evidence type="ECO:0000313" key="2">
    <source>
        <dbReference type="EMBL" id="UMM15221.1"/>
    </source>
</evidence>
<keyword evidence="3" id="KW-1185">Reference proteome</keyword>
<organism evidence="2 3">
    <name type="scientific">Caenorhabditis briggsae</name>
    <dbReference type="NCBI Taxonomy" id="6238"/>
    <lineage>
        <taxon>Eukaryota</taxon>
        <taxon>Metazoa</taxon>
        <taxon>Ecdysozoa</taxon>
        <taxon>Nematoda</taxon>
        <taxon>Chromadorea</taxon>
        <taxon>Rhabditida</taxon>
        <taxon>Rhabditina</taxon>
        <taxon>Rhabditomorpha</taxon>
        <taxon>Rhabditoidea</taxon>
        <taxon>Rhabditidae</taxon>
        <taxon>Peloderinae</taxon>
        <taxon>Caenorhabditis</taxon>
    </lineage>
</organism>
<keyword evidence="1" id="KW-1133">Transmembrane helix</keyword>
<dbReference type="PANTHER" id="PTHR34151:SF2">
    <property type="entry name" value="DUF998 DOMAIN-CONTAINING PROTEIN"/>
    <property type="match status" value="1"/>
</dbReference>
<proteinExistence type="predicted"/>
<feature type="transmembrane region" description="Helical" evidence="1">
    <location>
        <begin position="139"/>
        <end position="159"/>
    </location>
</feature>
<sequence>MKWVTVETICLLFSVLIGFVLNVLAVFLPYWIVETNYTCTDIQCGDYSIPLCTPFHIATSVMMLTAFVLYVFLVGFLVFALISCLVQKYKLCKTGYLLVGILSAIVAILQISSFIAMQIGMKMYIASRYYQQPQLGGCVYLTLSSGILCLISVLLAIILSKTKLA</sequence>
<dbReference type="InterPro" id="IPR009545">
    <property type="entry name" value="Claudin-like"/>
</dbReference>
<feature type="transmembrane region" description="Helical" evidence="1">
    <location>
        <begin position="96"/>
        <end position="119"/>
    </location>
</feature>
<dbReference type="Pfam" id="PF06653">
    <property type="entry name" value="Claudin_3"/>
    <property type="match status" value="1"/>
</dbReference>
<dbReference type="PANTHER" id="PTHR34151">
    <property type="entry name" value="PROTEIN CBG24195"/>
    <property type="match status" value="1"/>
</dbReference>
<dbReference type="EMBL" id="CP092620">
    <property type="protein sequence ID" value="UMM15221.1"/>
    <property type="molecule type" value="Genomic_DNA"/>
</dbReference>
<protein>
    <submittedName>
        <fullName evidence="2">Uncharacterized protein</fullName>
    </submittedName>
</protein>
<keyword evidence="1" id="KW-0472">Membrane</keyword>
<dbReference type="AlphaFoldDB" id="A0AAE9J566"/>
<gene>
    <name evidence="2" type="ORF">L5515_002736</name>
</gene>